<dbReference type="CDD" id="cd00030">
    <property type="entry name" value="C2"/>
    <property type="match status" value="1"/>
</dbReference>
<feature type="domain" description="C2" evidence="1">
    <location>
        <begin position="910"/>
        <end position="997"/>
    </location>
</feature>
<accession>D2VK73</accession>
<dbReference type="PROSITE" id="PS50004">
    <property type="entry name" value="C2"/>
    <property type="match status" value="1"/>
</dbReference>
<keyword evidence="3" id="KW-1185">Reference proteome</keyword>
<organism evidence="3">
    <name type="scientific">Naegleria gruberi</name>
    <name type="common">Amoeba</name>
    <dbReference type="NCBI Taxonomy" id="5762"/>
    <lineage>
        <taxon>Eukaryota</taxon>
        <taxon>Discoba</taxon>
        <taxon>Heterolobosea</taxon>
        <taxon>Tetramitia</taxon>
        <taxon>Eutetramitia</taxon>
        <taxon>Vahlkampfiidae</taxon>
        <taxon>Naegleria</taxon>
    </lineage>
</organism>
<dbReference type="Proteomes" id="UP000006671">
    <property type="component" value="Unassembled WGS sequence"/>
</dbReference>
<evidence type="ECO:0000313" key="2">
    <source>
        <dbReference type="EMBL" id="EFC42897.1"/>
    </source>
</evidence>
<dbReference type="EMBL" id="GG738877">
    <property type="protein sequence ID" value="EFC42897.1"/>
    <property type="molecule type" value="Genomic_DNA"/>
</dbReference>
<dbReference type="Pfam" id="PF00168">
    <property type="entry name" value="C2"/>
    <property type="match status" value="1"/>
</dbReference>
<evidence type="ECO:0000313" key="3">
    <source>
        <dbReference type="Proteomes" id="UP000006671"/>
    </source>
</evidence>
<dbReference type="KEGG" id="ngr:NAEGRDRAFT_69292"/>
<sequence length="997" mass="113916">MSHLGDSNSSSVALPPNDALEIQFTFSKNNTPKNEHVRFGCIQLNELGFVTDVIFDDHSGPLYQLSNYHKTISLKSSNHTENDGEYSQSFLIKPTLSQLFTNPKELLDVPFKLFLKDFHKQSLKGMNYIEAFNASKLDVAHEMEVFKQQAMDDEEFDIGATLSDPLKTYRGKAKCFIFFVEGDLSKAISPQSNLIVEWGKYVYGDNVPKNVKTEFKSDCKFTFSYNTLTKFKNNRVIYLSSMLWMDSTSQTCQFTPLGLNLGNQTSSIMECYKTGLIHDQIPKNVFPTQNDDLVHSPYKYFELKKNNSVVLEGTHHNSGVKYFYFEISHTLVGKKFSISSKAACLDKGNYVMNHIGEPIFNPACEKPVIVGKTHSKSDCTFSVDLNHVPDGIDKILFVSVFQGNSETNFIRVRDSVMKVYNEKKELVSSLFASPGTECCLIWGVLKRLPRVNNGPHRWELYNMDQYTDQSGHLGAYKYAVRHMPVVSPLIDTVDTCPLLSNASANMSTTVEFSTQKPLHVKLRLGKRLAPYLVENDDDDEDEGFTRKLSKKPFITMDLCYFDKYGYHVYHETAKQAKNKYNTAFELALKDQVANFPSLKTLFIKISLRLPETTIRGEPKPYYDCDFEDETRPRTLSQGFINSIVDETHRFIVYDEEKNQDLFAVTVQDLSLNDQQEALKKIKDKTVIKPSFETDMLMIKLEKVDIKSDLWKVVPLRADFNRETNWIEKIRKEMLSDYIRLRPAARVLAPKETVSTPFVDDIYKDIVTSVMAVEASKIQYKPKLQVLTVNSAIELTEQNCRYGNPLCVEIITSQKRFTYAGENSRFEVSYKDYDIQTQMLGIVINFELTAVPPPGEIIVLKYFDQIVGGEKFRVVIDPSKCGWAKVGDVLSVLSVMKDVGTRMINSQALCKVNMQDFNCLLPEPPKHLMVKIIKAVDLPAHNNDKHSDPYVVAKFDDGKKEVNKKKTSLFITDPIKKCLNPVWNQSFMMYVCYFLLFN</sequence>
<dbReference type="InParanoid" id="D2VK73"/>
<gene>
    <name evidence="2" type="ORF">NAEGRDRAFT_69292</name>
</gene>
<dbReference type="RefSeq" id="XP_002675641.1">
    <property type="nucleotide sequence ID" value="XM_002675595.1"/>
</dbReference>
<dbReference type="SUPFAM" id="SSF49562">
    <property type="entry name" value="C2 domain (Calcium/lipid-binding domain, CaLB)"/>
    <property type="match status" value="1"/>
</dbReference>
<dbReference type="AlphaFoldDB" id="D2VK73"/>
<dbReference type="InterPro" id="IPR035892">
    <property type="entry name" value="C2_domain_sf"/>
</dbReference>
<dbReference type="InterPro" id="IPR000008">
    <property type="entry name" value="C2_dom"/>
</dbReference>
<name>D2VK73_NAEGR</name>
<dbReference type="OMA" id="MDQYTDQ"/>
<proteinExistence type="predicted"/>
<dbReference type="VEuPathDB" id="AmoebaDB:NAEGRDRAFT_69292"/>
<dbReference type="OrthoDB" id="2015333at2759"/>
<dbReference type="GeneID" id="8852901"/>
<protein>
    <submittedName>
        <fullName evidence="2">Predicted protein</fullName>
    </submittedName>
</protein>
<reference evidence="2 3" key="1">
    <citation type="journal article" date="2010" name="Cell">
        <title>The genome of Naegleria gruberi illuminates early eukaryotic versatility.</title>
        <authorList>
            <person name="Fritz-Laylin L.K."/>
            <person name="Prochnik S.E."/>
            <person name="Ginger M.L."/>
            <person name="Dacks J.B."/>
            <person name="Carpenter M.L."/>
            <person name="Field M.C."/>
            <person name="Kuo A."/>
            <person name="Paredez A."/>
            <person name="Chapman J."/>
            <person name="Pham J."/>
            <person name="Shu S."/>
            <person name="Neupane R."/>
            <person name="Cipriano M."/>
            <person name="Mancuso J."/>
            <person name="Tu H."/>
            <person name="Salamov A."/>
            <person name="Lindquist E."/>
            <person name="Shapiro H."/>
            <person name="Lucas S."/>
            <person name="Grigoriev I.V."/>
            <person name="Cande W.Z."/>
            <person name="Fulton C."/>
            <person name="Rokhsar D.S."/>
            <person name="Dawson S.C."/>
        </authorList>
    </citation>
    <scope>NUCLEOTIDE SEQUENCE [LARGE SCALE GENOMIC DNA]</scope>
    <source>
        <strain evidence="2 3">NEG-M</strain>
    </source>
</reference>
<dbReference type="Gene3D" id="2.60.40.150">
    <property type="entry name" value="C2 domain"/>
    <property type="match status" value="1"/>
</dbReference>
<evidence type="ECO:0000259" key="1">
    <source>
        <dbReference type="PROSITE" id="PS50004"/>
    </source>
</evidence>
<dbReference type="Gene3D" id="2.60.60.30">
    <property type="entry name" value="sav2460 like domains"/>
    <property type="match status" value="1"/>
</dbReference>